<proteinExistence type="predicted"/>
<name>A0ABW2J589_9BURK</name>
<feature type="domain" description="HAMP" evidence="3">
    <location>
        <begin position="168"/>
        <end position="219"/>
    </location>
</feature>
<dbReference type="InterPro" id="IPR003660">
    <property type="entry name" value="HAMP_dom"/>
</dbReference>
<dbReference type="SMART" id="SM00052">
    <property type="entry name" value="EAL"/>
    <property type="match status" value="1"/>
</dbReference>
<reference evidence="6" key="1">
    <citation type="journal article" date="2019" name="Int. J. Syst. Evol. Microbiol.">
        <title>The Global Catalogue of Microorganisms (GCM) 10K type strain sequencing project: providing services to taxonomists for standard genome sequencing and annotation.</title>
        <authorList>
            <consortium name="The Broad Institute Genomics Platform"/>
            <consortium name="The Broad Institute Genome Sequencing Center for Infectious Disease"/>
            <person name="Wu L."/>
            <person name="Ma J."/>
        </authorList>
    </citation>
    <scope>NUCLEOTIDE SEQUENCE [LARGE SCALE GENOMIC DNA]</scope>
    <source>
        <strain evidence="6">CCUG 36956</strain>
    </source>
</reference>
<dbReference type="PROSITE" id="PS50885">
    <property type="entry name" value="HAMP"/>
    <property type="match status" value="1"/>
</dbReference>
<evidence type="ECO:0000313" key="6">
    <source>
        <dbReference type="Proteomes" id="UP001596379"/>
    </source>
</evidence>
<evidence type="ECO:0000313" key="5">
    <source>
        <dbReference type="EMBL" id="MFC7298175.1"/>
    </source>
</evidence>
<dbReference type="InterPro" id="IPR035919">
    <property type="entry name" value="EAL_sf"/>
</dbReference>
<protein>
    <submittedName>
        <fullName evidence="5">EAL domain-containing protein</fullName>
    </submittedName>
</protein>
<feature type="domain" description="GGDEF" evidence="4">
    <location>
        <begin position="260"/>
        <end position="390"/>
    </location>
</feature>
<feature type="transmembrane region" description="Helical" evidence="1">
    <location>
        <begin position="148"/>
        <end position="167"/>
    </location>
</feature>
<comment type="caution">
    <text evidence="5">The sequence shown here is derived from an EMBL/GenBank/DDBJ whole genome shotgun (WGS) entry which is preliminary data.</text>
</comment>
<dbReference type="Pfam" id="PF16448">
    <property type="entry name" value="LapD_MoxY_N"/>
    <property type="match status" value="1"/>
</dbReference>
<evidence type="ECO:0000256" key="1">
    <source>
        <dbReference type="SAM" id="Phobius"/>
    </source>
</evidence>
<dbReference type="Pfam" id="PF00563">
    <property type="entry name" value="EAL"/>
    <property type="match status" value="1"/>
</dbReference>
<sequence length="633" mass="68763">MYRQLWLALILSTTLSLVGGFLASTLGARVYLEEQLRLKNNDTAAALALSLSRGGVDAIEMELSAAALFDSGYFQSIRILDPKGAVIVERVAAQVQDSAPQWFVSSLPIVAQPGVANITDGWKQLGTVVLSSQTSHAYKTLWAATKELMAALFFAGLLGGYLGTLILRRLKGPLAKVIEQARGISERRFFTTPEPKVPELRQLVAAMNSSVVRLKSMFDEEARRLEAVRQEVNYDPLTGLANRDYFMARLRAALETEEGPGGQLFLIRIAHLAEINRRLGRESTDALLQTAGKTIEEFGTGLPDALVARLNGADFALMVPGQWDALAMGDELLQKLIDGSRAFLQNEPIAFIGTGAFHPQHAMGELLTQVDSAMASAEATGVNNLREAVSHSDDGPSSAEQWGRQIEHALDNALTKIALFPVVDFSGQLIHRESALRLMLTPGSPWLPAGRFLPAAERIGMTAKLDLAVVKLGLAELEKDPQLPGVAINLSGHSIHEPAFCQKLLALLTTQPSASKRLWLEVPEYGALAYLPAFRNFCQQLAGSGCRLGIEHFGNQFSHIGKLHDLGLDYLKIDASFIRDIQDNQGNQVFLKGLTNIVHNIGMKVFAEGVISQQEVDMLATLGFDGITGPVVK</sequence>
<dbReference type="Gene3D" id="3.20.20.450">
    <property type="entry name" value="EAL domain"/>
    <property type="match status" value="1"/>
</dbReference>
<dbReference type="InterPro" id="IPR001633">
    <property type="entry name" value="EAL_dom"/>
</dbReference>
<dbReference type="SUPFAM" id="SSF55073">
    <property type="entry name" value="Nucleotide cyclase"/>
    <property type="match status" value="1"/>
</dbReference>
<keyword evidence="1" id="KW-0472">Membrane</keyword>
<dbReference type="Gene3D" id="3.30.70.270">
    <property type="match status" value="1"/>
</dbReference>
<dbReference type="Gene3D" id="3.30.110.200">
    <property type="match status" value="1"/>
</dbReference>
<keyword evidence="6" id="KW-1185">Reference proteome</keyword>
<dbReference type="InterPro" id="IPR029787">
    <property type="entry name" value="Nucleotide_cyclase"/>
</dbReference>
<dbReference type="PANTHER" id="PTHR33121:SF23">
    <property type="entry name" value="CYCLIC DI-GMP PHOSPHODIESTERASE PDEB"/>
    <property type="match status" value="1"/>
</dbReference>
<dbReference type="InterPro" id="IPR032244">
    <property type="entry name" value="LapD_MoxY_N"/>
</dbReference>
<dbReference type="Proteomes" id="UP001596379">
    <property type="component" value="Unassembled WGS sequence"/>
</dbReference>
<evidence type="ECO:0000259" key="3">
    <source>
        <dbReference type="PROSITE" id="PS50885"/>
    </source>
</evidence>
<dbReference type="PANTHER" id="PTHR33121">
    <property type="entry name" value="CYCLIC DI-GMP PHOSPHODIESTERASE PDEF"/>
    <property type="match status" value="1"/>
</dbReference>
<gene>
    <name evidence="5" type="ORF">ACFQO0_06970</name>
</gene>
<dbReference type="InterPro" id="IPR000160">
    <property type="entry name" value="GGDEF_dom"/>
</dbReference>
<dbReference type="InterPro" id="IPR042461">
    <property type="entry name" value="LapD_MoxY_peri_C"/>
</dbReference>
<dbReference type="RefSeq" id="WP_382233294.1">
    <property type="nucleotide sequence ID" value="NZ_JBHTCC010000001.1"/>
</dbReference>
<evidence type="ECO:0000259" key="4">
    <source>
        <dbReference type="PROSITE" id="PS50887"/>
    </source>
</evidence>
<dbReference type="PROSITE" id="PS50883">
    <property type="entry name" value="EAL"/>
    <property type="match status" value="1"/>
</dbReference>
<dbReference type="Gene3D" id="6.20.270.20">
    <property type="entry name" value="LapD/MoxY periplasmic domain"/>
    <property type="match status" value="1"/>
</dbReference>
<accession>A0ABW2J589</accession>
<dbReference type="InterPro" id="IPR043128">
    <property type="entry name" value="Rev_trsase/Diguanyl_cyclase"/>
</dbReference>
<dbReference type="SUPFAM" id="SSF141868">
    <property type="entry name" value="EAL domain-like"/>
    <property type="match status" value="1"/>
</dbReference>
<dbReference type="CDD" id="cd01948">
    <property type="entry name" value="EAL"/>
    <property type="match status" value="1"/>
</dbReference>
<keyword evidence="1" id="KW-1133">Transmembrane helix</keyword>
<feature type="domain" description="EAL" evidence="2">
    <location>
        <begin position="399"/>
        <end position="633"/>
    </location>
</feature>
<dbReference type="PROSITE" id="PS50887">
    <property type="entry name" value="GGDEF"/>
    <property type="match status" value="1"/>
</dbReference>
<dbReference type="EMBL" id="JBHTCC010000001">
    <property type="protein sequence ID" value="MFC7298175.1"/>
    <property type="molecule type" value="Genomic_DNA"/>
</dbReference>
<evidence type="ECO:0000259" key="2">
    <source>
        <dbReference type="PROSITE" id="PS50883"/>
    </source>
</evidence>
<dbReference type="SMART" id="SM00267">
    <property type="entry name" value="GGDEF"/>
    <property type="match status" value="1"/>
</dbReference>
<dbReference type="InterPro" id="IPR050706">
    <property type="entry name" value="Cyclic-di-GMP_PDE-like"/>
</dbReference>
<dbReference type="Pfam" id="PF00990">
    <property type="entry name" value="GGDEF"/>
    <property type="match status" value="1"/>
</dbReference>
<organism evidence="5 6">
    <name type="scientific">Herminiimonas aquatilis</name>
    <dbReference type="NCBI Taxonomy" id="345342"/>
    <lineage>
        <taxon>Bacteria</taxon>
        <taxon>Pseudomonadati</taxon>
        <taxon>Pseudomonadota</taxon>
        <taxon>Betaproteobacteria</taxon>
        <taxon>Burkholderiales</taxon>
        <taxon>Oxalobacteraceae</taxon>
        <taxon>Herminiimonas</taxon>
    </lineage>
</organism>
<keyword evidence="1" id="KW-0812">Transmembrane</keyword>